<comment type="caution">
    <text evidence="7">The sequence shown here is derived from an EMBL/GenBank/DDBJ whole genome shotgun (WGS) entry which is preliminary data.</text>
</comment>
<gene>
    <name evidence="7" type="ORF">BGZ70_008507</name>
</gene>
<dbReference type="GO" id="GO:0016018">
    <property type="term" value="F:cyclosporin A binding"/>
    <property type="evidence" value="ECO:0007669"/>
    <property type="project" value="TreeGrafter"/>
</dbReference>
<dbReference type="GO" id="GO:0005737">
    <property type="term" value="C:cytoplasm"/>
    <property type="evidence" value="ECO:0007669"/>
    <property type="project" value="TreeGrafter"/>
</dbReference>
<name>A0A9P6J3E8_MORAP</name>
<evidence type="ECO:0000256" key="2">
    <source>
        <dbReference type="ARBA" id="ARBA00013194"/>
    </source>
</evidence>
<sequence>MELFKDEVPVTAENFRALCTGEKGMSKLSSVPLHYRGSIFHRVIKGFMIQGGDFTRRDGTGGESIYGATLQDEGGFKRKHDTEGLLSMANKGPNTASSQFFLTTRPTPHLDGKHVVFGRVVKGYDVVEQIENTPTDERNDRPLSTVMISNCGELELRIPPKVLEQQRQQQIALLKKKEEDHKSAKKSTSDTKATDSKNSGSESDSSSASEHKRDSHRSSRHRTRSGSEFRSDNDSDNDKKHRKTRRSSRRHLRDRRSDKRGRSRSRSRSISDRSRRCSRSRSPSHARKERLDLAVPTANSSKTSAEEGQIDDDGSKSGARRADGREEVLRLETARAAPRARSRSPEVRYKGRGTMKYNERRPRW</sequence>
<dbReference type="PROSITE" id="PS50072">
    <property type="entry name" value="CSA_PPIASE_2"/>
    <property type="match status" value="1"/>
</dbReference>
<keyword evidence="8" id="KW-1185">Reference proteome</keyword>
<keyword evidence="4" id="KW-0413">Isomerase</keyword>
<comment type="catalytic activity">
    <reaction evidence="1">
        <text>[protein]-peptidylproline (omega=180) = [protein]-peptidylproline (omega=0)</text>
        <dbReference type="Rhea" id="RHEA:16237"/>
        <dbReference type="Rhea" id="RHEA-COMP:10747"/>
        <dbReference type="Rhea" id="RHEA-COMP:10748"/>
        <dbReference type="ChEBI" id="CHEBI:83833"/>
        <dbReference type="ChEBI" id="CHEBI:83834"/>
        <dbReference type="EC" id="5.2.1.8"/>
    </reaction>
</comment>
<organism evidence="7 8">
    <name type="scientific">Mortierella alpina</name>
    <name type="common">Oleaginous fungus</name>
    <name type="synonym">Mortierella renispora</name>
    <dbReference type="NCBI Taxonomy" id="64518"/>
    <lineage>
        <taxon>Eukaryota</taxon>
        <taxon>Fungi</taxon>
        <taxon>Fungi incertae sedis</taxon>
        <taxon>Mucoromycota</taxon>
        <taxon>Mortierellomycotina</taxon>
        <taxon>Mortierellomycetes</taxon>
        <taxon>Mortierellales</taxon>
        <taxon>Mortierellaceae</taxon>
        <taxon>Mortierella</taxon>
    </lineage>
</organism>
<keyword evidence="3" id="KW-0697">Rotamase</keyword>
<dbReference type="InterPro" id="IPR020892">
    <property type="entry name" value="Cyclophilin-type_PPIase_CS"/>
</dbReference>
<dbReference type="Gene3D" id="2.40.100.10">
    <property type="entry name" value="Cyclophilin-like"/>
    <property type="match status" value="1"/>
</dbReference>
<dbReference type="EC" id="5.2.1.8" evidence="2"/>
<feature type="compositionally biased region" description="Basic and acidic residues" evidence="5">
    <location>
        <begin position="320"/>
        <end position="333"/>
    </location>
</feature>
<dbReference type="FunFam" id="2.40.100.10:FF:000025">
    <property type="entry name" value="Peptidyl-prolyl cis-trans isomerase CYP19-2"/>
    <property type="match status" value="1"/>
</dbReference>
<feature type="compositionally biased region" description="Basic and acidic residues" evidence="5">
    <location>
        <begin position="225"/>
        <end position="239"/>
    </location>
</feature>
<evidence type="ECO:0000256" key="5">
    <source>
        <dbReference type="SAM" id="MobiDB-lite"/>
    </source>
</evidence>
<dbReference type="InterPro" id="IPR029000">
    <property type="entry name" value="Cyclophilin-like_dom_sf"/>
</dbReference>
<feature type="compositionally biased region" description="Basic and acidic residues" evidence="5">
    <location>
        <begin position="175"/>
        <end position="195"/>
    </location>
</feature>
<feature type="compositionally biased region" description="Basic residues" evidence="5">
    <location>
        <begin position="240"/>
        <end position="267"/>
    </location>
</feature>
<evidence type="ECO:0000259" key="6">
    <source>
        <dbReference type="PROSITE" id="PS50072"/>
    </source>
</evidence>
<feature type="compositionally biased region" description="Low complexity" evidence="5">
    <location>
        <begin position="196"/>
        <end position="208"/>
    </location>
</feature>
<dbReference type="EMBL" id="JAAAHY010000614">
    <property type="protein sequence ID" value="KAF9960717.1"/>
    <property type="molecule type" value="Genomic_DNA"/>
</dbReference>
<dbReference type="SUPFAM" id="SSF50891">
    <property type="entry name" value="Cyclophilin-like"/>
    <property type="match status" value="1"/>
</dbReference>
<dbReference type="PRINTS" id="PR00153">
    <property type="entry name" value="CSAPPISMRASE"/>
</dbReference>
<accession>A0A9P6J3E8</accession>
<proteinExistence type="predicted"/>
<dbReference type="PROSITE" id="PS00170">
    <property type="entry name" value="CSA_PPIASE_1"/>
    <property type="match status" value="1"/>
</dbReference>
<evidence type="ECO:0000256" key="3">
    <source>
        <dbReference type="ARBA" id="ARBA00023110"/>
    </source>
</evidence>
<reference evidence="7" key="1">
    <citation type="journal article" date="2020" name="Fungal Divers.">
        <title>Resolving the Mortierellaceae phylogeny through synthesis of multi-gene phylogenetics and phylogenomics.</title>
        <authorList>
            <person name="Vandepol N."/>
            <person name="Liber J."/>
            <person name="Desiro A."/>
            <person name="Na H."/>
            <person name="Kennedy M."/>
            <person name="Barry K."/>
            <person name="Grigoriev I.V."/>
            <person name="Miller A.N."/>
            <person name="O'Donnell K."/>
            <person name="Stajich J.E."/>
            <person name="Bonito G."/>
        </authorList>
    </citation>
    <scope>NUCLEOTIDE SEQUENCE</scope>
    <source>
        <strain evidence="7">CK1249</strain>
    </source>
</reference>
<dbReference type="GO" id="GO:0006457">
    <property type="term" value="P:protein folding"/>
    <property type="evidence" value="ECO:0007669"/>
    <property type="project" value="InterPro"/>
</dbReference>
<dbReference type="AlphaFoldDB" id="A0A9P6J3E8"/>
<feature type="domain" description="PPIase cyclophilin-type" evidence="6">
    <location>
        <begin position="1"/>
        <end position="153"/>
    </location>
</feature>
<feature type="region of interest" description="Disordered" evidence="5">
    <location>
        <begin position="175"/>
        <end position="364"/>
    </location>
</feature>
<dbReference type="Pfam" id="PF00160">
    <property type="entry name" value="Pro_isomerase"/>
    <property type="match status" value="1"/>
</dbReference>
<dbReference type="PANTHER" id="PTHR11071">
    <property type="entry name" value="PEPTIDYL-PROLYL CIS-TRANS ISOMERASE"/>
    <property type="match status" value="1"/>
</dbReference>
<feature type="compositionally biased region" description="Basic residues" evidence="5">
    <location>
        <begin position="276"/>
        <end position="288"/>
    </location>
</feature>
<evidence type="ECO:0000256" key="4">
    <source>
        <dbReference type="ARBA" id="ARBA00023235"/>
    </source>
</evidence>
<evidence type="ECO:0000313" key="8">
    <source>
        <dbReference type="Proteomes" id="UP000738359"/>
    </source>
</evidence>
<dbReference type="PANTHER" id="PTHR11071:SF561">
    <property type="entry name" value="PEPTIDYL-PROLYL CIS-TRANS ISOMERASE D-RELATED"/>
    <property type="match status" value="1"/>
</dbReference>
<protein>
    <recommendedName>
        <fullName evidence="2">peptidylprolyl isomerase</fullName>
        <ecNumber evidence="2">5.2.1.8</ecNumber>
    </recommendedName>
</protein>
<dbReference type="GO" id="GO:0003755">
    <property type="term" value="F:peptidyl-prolyl cis-trans isomerase activity"/>
    <property type="evidence" value="ECO:0007669"/>
    <property type="project" value="UniProtKB-KW"/>
</dbReference>
<evidence type="ECO:0000256" key="1">
    <source>
        <dbReference type="ARBA" id="ARBA00000971"/>
    </source>
</evidence>
<dbReference type="OrthoDB" id="407558at2759"/>
<evidence type="ECO:0000313" key="7">
    <source>
        <dbReference type="EMBL" id="KAF9960717.1"/>
    </source>
</evidence>
<dbReference type="InterPro" id="IPR002130">
    <property type="entry name" value="Cyclophilin-type_PPIase_dom"/>
</dbReference>
<dbReference type="Proteomes" id="UP000738359">
    <property type="component" value="Unassembled WGS sequence"/>
</dbReference>